<feature type="repeat" description="TPR" evidence="1">
    <location>
        <begin position="299"/>
        <end position="332"/>
    </location>
</feature>
<feature type="repeat" description="TPR" evidence="1">
    <location>
        <begin position="419"/>
        <end position="452"/>
    </location>
</feature>
<sequence>ISAIAEVYFDEGYKEFKKGEFHNAVYFYTEGIKVKCKDDELNSKLYLNRAAALYKQMGKICVRFLVIFLLYLMKQNMFIIYLVLYVEREECEEMYQLFHIEASAKYESGHYQEAVRLLKSCLKTAKNLGERIPEGVAYANLARCYFDMEDYRKAIEFYELSMNCMEESDDKDFKVHIHTCLGDAHLKLKNFKKAIDNYQIGLQIIEEMGDVAKKANMYKILSETYSKTGDYKWDIHYQELPVAYRQRSLAQLGDKTSQGKAYSDIGNAYLDLGDSKKSMEWFKQHLLFAKENGDRPGEGRALASIGVTHLKLGNFKAAIKDFELCLEIAKEIGEKTREATALEGLGLAHDYLGHFKAAMEFFELQLQIAQDLGDKILERNSYCNLGNTCLHLGNFKEALVFHTQLLNIVKESGDREGEGFAYNSLGNVYYKSGFLREAIENHERQLEIVKERRDKKGEGRVYCNLGNDYRSIGNLQKAKHYYELNLKIAKEVKAMTLERGVYANLGIVYRHMNDFEKAIENHNKNLEICKKVGDRPGEGRAYGNLGLAYGDLGDLEKALEYHKLCLEVAKEVEDKACEGHTHGNIGITYLLLGDCERALQYVECQRKIAIEVGDEIGQAIANYHVGRVFESMNSLCKALHCFESSVRILNDMRTRLLNDEWKIGLRDVHKMVYADLWGVLINQDKITEGLVAAEKGRAQALKDLMESNYGLKTANGRRTTQEMSEDDILSCISSVVVFTATYSHLNCHWVLQKESVCLRKLSIEYDVQWMLEVAREKIGVRDGAQCEDRSLDKLRNNEEESEGCVQRRPAALLNQDNPFRTLYELTISPIIDLIHGDELIVVPEGPLWLAPYAAFMDPNSRYLSESFRIRFIPSLLSLKIILDCPADYHAKNGALLVGDPWVEEVKLKQLPCARREVELIAEILHTTPLIGTEATKDEVLKQLSNVALVHIAAHGRMETGEIALSPNPTRASEKPSDEDFLLTMSDVLNVRLRARLVVLSCCHSGRGEIKAEGVVGIARAFLGAGARSVLVSLWAIDDKATLEFMKYFYQHLAEGESASKSLNQAMKFMRESDEFSDVKYWAPFVLIGDDVTLECQGSH</sequence>
<evidence type="ECO:0000259" key="3">
    <source>
        <dbReference type="Pfam" id="PF12770"/>
    </source>
</evidence>
<comment type="caution">
    <text evidence="4">The sequence shown here is derived from an EMBL/GenBank/DDBJ whole genome shotgun (WGS) entry which is preliminary data.</text>
</comment>
<dbReference type="Gene3D" id="1.25.40.10">
    <property type="entry name" value="Tetratricopeptide repeat domain"/>
    <property type="match status" value="5"/>
</dbReference>
<dbReference type="InterPro" id="IPR024983">
    <property type="entry name" value="CHAT_dom"/>
</dbReference>
<dbReference type="Pfam" id="PF13176">
    <property type="entry name" value="TPR_7"/>
    <property type="match status" value="1"/>
</dbReference>
<feature type="repeat" description="TPR" evidence="1">
    <location>
        <begin position="135"/>
        <end position="168"/>
    </location>
</feature>
<protein>
    <recommendedName>
        <fullName evidence="3">CHAT domain-containing protein</fullName>
    </recommendedName>
</protein>
<evidence type="ECO:0000313" key="5">
    <source>
        <dbReference type="Proteomes" id="UP001159405"/>
    </source>
</evidence>
<name>A0ABN8R7Y7_9CNID</name>
<feature type="repeat" description="TPR" evidence="1">
    <location>
        <begin position="539"/>
        <end position="572"/>
    </location>
</feature>
<organism evidence="4 5">
    <name type="scientific">Porites lobata</name>
    <dbReference type="NCBI Taxonomy" id="104759"/>
    <lineage>
        <taxon>Eukaryota</taxon>
        <taxon>Metazoa</taxon>
        <taxon>Cnidaria</taxon>
        <taxon>Anthozoa</taxon>
        <taxon>Hexacorallia</taxon>
        <taxon>Scleractinia</taxon>
        <taxon>Fungiina</taxon>
        <taxon>Poritidae</taxon>
        <taxon>Porites</taxon>
    </lineage>
</organism>
<dbReference type="InterPro" id="IPR011990">
    <property type="entry name" value="TPR-like_helical_dom_sf"/>
</dbReference>
<keyword evidence="2" id="KW-0812">Transmembrane</keyword>
<dbReference type="InterPro" id="IPR019734">
    <property type="entry name" value="TPR_rpt"/>
</dbReference>
<dbReference type="Proteomes" id="UP001159405">
    <property type="component" value="Unassembled WGS sequence"/>
</dbReference>
<dbReference type="EMBL" id="CALNXK010000186">
    <property type="protein sequence ID" value="CAH3174007.1"/>
    <property type="molecule type" value="Genomic_DNA"/>
</dbReference>
<feature type="non-terminal residue" evidence="4">
    <location>
        <position position="1"/>
    </location>
</feature>
<dbReference type="SMART" id="SM00028">
    <property type="entry name" value="TPR"/>
    <property type="match status" value="14"/>
</dbReference>
<dbReference type="SUPFAM" id="SSF48452">
    <property type="entry name" value="TPR-like"/>
    <property type="match status" value="3"/>
</dbReference>
<reference evidence="4 5" key="1">
    <citation type="submission" date="2022-05" db="EMBL/GenBank/DDBJ databases">
        <authorList>
            <consortium name="Genoscope - CEA"/>
            <person name="William W."/>
        </authorList>
    </citation>
    <scope>NUCLEOTIDE SEQUENCE [LARGE SCALE GENOMIC DNA]</scope>
</reference>
<feature type="repeat" description="TPR" evidence="1">
    <location>
        <begin position="499"/>
        <end position="532"/>
    </location>
</feature>
<dbReference type="PANTHER" id="PTHR10098:SF108">
    <property type="entry name" value="TETRATRICOPEPTIDE REPEAT PROTEIN 28"/>
    <property type="match status" value="1"/>
</dbReference>
<dbReference type="Pfam" id="PF13424">
    <property type="entry name" value="TPR_12"/>
    <property type="match status" value="4"/>
</dbReference>
<keyword evidence="2" id="KW-0472">Membrane</keyword>
<feature type="domain" description="CHAT" evidence="3">
    <location>
        <begin position="818"/>
        <end position="1089"/>
    </location>
</feature>
<evidence type="ECO:0000313" key="4">
    <source>
        <dbReference type="EMBL" id="CAH3174007.1"/>
    </source>
</evidence>
<keyword evidence="1" id="KW-0802">TPR repeat</keyword>
<evidence type="ECO:0000256" key="2">
    <source>
        <dbReference type="SAM" id="Phobius"/>
    </source>
</evidence>
<gene>
    <name evidence="4" type="ORF">PLOB_00014516</name>
</gene>
<keyword evidence="2" id="KW-1133">Transmembrane helix</keyword>
<dbReference type="Pfam" id="PF13181">
    <property type="entry name" value="TPR_8"/>
    <property type="match status" value="1"/>
</dbReference>
<dbReference type="Pfam" id="PF12770">
    <property type="entry name" value="CHAT"/>
    <property type="match status" value="1"/>
</dbReference>
<evidence type="ECO:0000256" key="1">
    <source>
        <dbReference type="PROSITE-ProRule" id="PRU00339"/>
    </source>
</evidence>
<feature type="repeat" description="TPR" evidence="1">
    <location>
        <begin position="259"/>
        <end position="292"/>
    </location>
</feature>
<dbReference type="PANTHER" id="PTHR10098">
    <property type="entry name" value="RAPSYN-RELATED"/>
    <property type="match status" value="1"/>
</dbReference>
<keyword evidence="5" id="KW-1185">Reference proteome</keyword>
<proteinExistence type="predicted"/>
<dbReference type="PROSITE" id="PS50005">
    <property type="entry name" value="TPR"/>
    <property type="match status" value="6"/>
</dbReference>
<accession>A0ABN8R7Y7</accession>
<feature type="transmembrane region" description="Helical" evidence="2">
    <location>
        <begin position="64"/>
        <end position="86"/>
    </location>
</feature>